<dbReference type="SUPFAM" id="SSF52317">
    <property type="entry name" value="Class I glutamine amidotransferase-like"/>
    <property type="match status" value="1"/>
</dbReference>
<reference evidence="5 6" key="1">
    <citation type="journal article" date="2022" name="Res Sq">
        <title>Evolution of multicellular longitudinally dividing oral cavity symbionts (Neisseriaceae).</title>
        <authorList>
            <person name="Nyongesa S."/>
            <person name="Weber P."/>
            <person name="Bernet E."/>
            <person name="Pullido F."/>
            <person name="Nieckarz M."/>
            <person name="Delaby M."/>
            <person name="Nieves C."/>
            <person name="Viehboeck T."/>
            <person name="Krause N."/>
            <person name="Rivera-Millot A."/>
            <person name="Nakamura A."/>
            <person name="Vischer N."/>
            <person name="VanNieuwenhze M."/>
            <person name="Brun Y."/>
            <person name="Cava F."/>
            <person name="Bulgheresi S."/>
            <person name="Veyrier F."/>
        </authorList>
    </citation>
    <scope>NUCLEOTIDE SEQUENCE [LARGE SCALE GENOMIC DNA]</scope>
    <source>
        <strain evidence="5 6">SN4</strain>
    </source>
</reference>
<dbReference type="EMBL" id="CP091511">
    <property type="protein sequence ID" value="UOO89274.1"/>
    <property type="molecule type" value="Genomic_DNA"/>
</dbReference>
<dbReference type="PANTHER" id="PTHR43130">
    <property type="entry name" value="ARAC-FAMILY TRANSCRIPTIONAL REGULATOR"/>
    <property type="match status" value="1"/>
</dbReference>
<dbReference type="InterPro" id="IPR002818">
    <property type="entry name" value="DJ-1/PfpI"/>
</dbReference>
<dbReference type="Gene3D" id="1.10.10.60">
    <property type="entry name" value="Homeodomain-like"/>
    <property type="match status" value="1"/>
</dbReference>
<proteinExistence type="predicted"/>
<name>A0ABY4E0F6_9NEIS</name>
<sequence length="341" mass="38489">MSKLHPQRHKPQKIGFILLRGFTMITFASAVDVLRMSNYLSQKELYSWHIYQENDDICASNGLRLEHTCDAAGLFECDMVFVCGGIDVQSATTPSIKTLLQQLDQQNIILGGMCNGSVALAVSKLLDGYRSAVHWESLPAAKEAFTQVKFGEQLYALDRNRYTCSGGTTSMDMMLHLIRLQHGKALATAVSQQFVMERIRDDSTTQYKPHTEHIGPGYDYVHTAIELMQANLDEVLAMQEIADLIPLSLRQMERLFKRYCQMSPAQYYLRLRLQRAKELLAQTSMSIMQVTVACGFSTSSHFSKAYRSYYGYSPREQRKPSDPAFQFKIAGSGGVFNALSR</sequence>
<dbReference type="PROSITE" id="PS00041">
    <property type="entry name" value="HTH_ARAC_FAMILY_1"/>
    <property type="match status" value="1"/>
</dbReference>
<evidence type="ECO:0000256" key="1">
    <source>
        <dbReference type="ARBA" id="ARBA00023015"/>
    </source>
</evidence>
<evidence type="ECO:0000256" key="3">
    <source>
        <dbReference type="ARBA" id="ARBA00023163"/>
    </source>
</evidence>
<dbReference type="Proteomes" id="UP000832011">
    <property type="component" value="Chromosome"/>
</dbReference>
<organism evidence="5 6">
    <name type="scientific">Vitreoscilla massiliensis</name>
    <dbReference type="NCBI Taxonomy" id="1689272"/>
    <lineage>
        <taxon>Bacteria</taxon>
        <taxon>Pseudomonadati</taxon>
        <taxon>Pseudomonadota</taxon>
        <taxon>Betaproteobacteria</taxon>
        <taxon>Neisseriales</taxon>
        <taxon>Neisseriaceae</taxon>
        <taxon>Vitreoscilla</taxon>
    </lineage>
</organism>
<evidence type="ECO:0000313" key="5">
    <source>
        <dbReference type="EMBL" id="UOO89274.1"/>
    </source>
</evidence>
<dbReference type="InterPro" id="IPR020449">
    <property type="entry name" value="Tscrpt_reg_AraC-type_HTH"/>
</dbReference>
<dbReference type="SMART" id="SM00342">
    <property type="entry name" value="HTH_ARAC"/>
    <property type="match status" value="1"/>
</dbReference>
<dbReference type="InterPro" id="IPR018062">
    <property type="entry name" value="HTH_AraC-typ_CS"/>
</dbReference>
<dbReference type="SUPFAM" id="SSF46689">
    <property type="entry name" value="Homeodomain-like"/>
    <property type="match status" value="2"/>
</dbReference>
<dbReference type="PRINTS" id="PR00032">
    <property type="entry name" value="HTHARAC"/>
</dbReference>
<dbReference type="PANTHER" id="PTHR43130:SF3">
    <property type="entry name" value="HTH-TYPE TRANSCRIPTIONAL REGULATOR RV1931C"/>
    <property type="match status" value="1"/>
</dbReference>
<dbReference type="InterPro" id="IPR052158">
    <property type="entry name" value="INH-QAR"/>
</dbReference>
<evidence type="ECO:0000259" key="4">
    <source>
        <dbReference type="PROSITE" id="PS01124"/>
    </source>
</evidence>
<evidence type="ECO:0000313" key="6">
    <source>
        <dbReference type="Proteomes" id="UP000832011"/>
    </source>
</evidence>
<evidence type="ECO:0000256" key="2">
    <source>
        <dbReference type="ARBA" id="ARBA00023125"/>
    </source>
</evidence>
<keyword evidence="1" id="KW-0805">Transcription regulation</keyword>
<feature type="domain" description="HTH araC/xylS-type" evidence="4">
    <location>
        <begin position="222"/>
        <end position="320"/>
    </location>
</feature>
<dbReference type="RefSeq" id="WP_058356974.1">
    <property type="nucleotide sequence ID" value="NZ_CABKVG010000010.1"/>
</dbReference>
<dbReference type="Pfam" id="PF12833">
    <property type="entry name" value="HTH_18"/>
    <property type="match status" value="1"/>
</dbReference>
<dbReference type="PROSITE" id="PS01124">
    <property type="entry name" value="HTH_ARAC_FAMILY_2"/>
    <property type="match status" value="1"/>
</dbReference>
<dbReference type="InterPro" id="IPR029062">
    <property type="entry name" value="Class_I_gatase-like"/>
</dbReference>
<dbReference type="InterPro" id="IPR009057">
    <property type="entry name" value="Homeodomain-like_sf"/>
</dbReference>
<dbReference type="Gene3D" id="3.40.50.880">
    <property type="match status" value="1"/>
</dbReference>
<keyword evidence="3" id="KW-0804">Transcription</keyword>
<keyword evidence="2" id="KW-0238">DNA-binding</keyword>
<accession>A0ABY4E0F6</accession>
<gene>
    <name evidence="5" type="ORF">LVJ82_17810</name>
</gene>
<dbReference type="InterPro" id="IPR018060">
    <property type="entry name" value="HTH_AraC"/>
</dbReference>
<keyword evidence="6" id="KW-1185">Reference proteome</keyword>
<protein>
    <submittedName>
        <fullName evidence="5">GlxA family transcriptional regulator</fullName>
    </submittedName>
</protein>
<dbReference type="Pfam" id="PF01965">
    <property type="entry name" value="DJ-1_PfpI"/>
    <property type="match status" value="1"/>
</dbReference>
<dbReference type="CDD" id="cd03136">
    <property type="entry name" value="GATase1_AraC_ArgR_like"/>
    <property type="match status" value="1"/>
</dbReference>